<keyword evidence="2" id="KW-1185">Reference proteome</keyword>
<name>A0A7K1T911_9BACT</name>
<organism evidence="1 2">
    <name type="scientific">Hymenobacter ginkgonis</name>
    <dbReference type="NCBI Taxonomy" id="2682976"/>
    <lineage>
        <taxon>Bacteria</taxon>
        <taxon>Pseudomonadati</taxon>
        <taxon>Bacteroidota</taxon>
        <taxon>Cytophagia</taxon>
        <taxon>Cytophagales</taxon>
        <taxon>Hymenobacteraceae</taxon>
        <taxon>Hymenobacter</taxon>
    </lineage>
</organism>
<dbReference type="EMBL" id="WQKZ01000001">
    <property type="protein sequence ID" value="MVN74885.1"/>
    <property type="molecule type" value="Genomic_DNA"/>
</dbReference>
<accession>A0A7K1T911</accession>
<gene>
    <name evidence="1" type="ORF">GO988_00945</name>
</gene>
<dbReference type="Proteomes" id="UP000441336">
    <property type="component" value="Unassembled WGS sequence"/>
</dbReference>
<evidence type="ECO:0000313" key="1">
    <source>
        <dbReference type="EMBL" id="MVN74885.1"/>
    </source>
</evidence>
<comment type="caution">
    <text evidence="1">The sequence shown here is derived from an EMBL/GenBank/DDBJ whole genome shotgun (WGS) entry which is preliminary data.</text>
</comment>
<dbReference type="AlphaFoldDB" id="A0A7K1T911"/>
<protein>
    <submittedName>
        <fullName evidence="1">Uncharacterized protein</fullName>
    </submittedName>
</protein>
<sequence length="135" mass="15028">MKKIYTASCLLVITALSGFTTPTTKQPLVTHYAFVTATEWDKSLDEPGHAGRVALTTGIVEFSCDNSGSMVAHQFITYYKGEEETTTRGLEYGSPLDGWVYDTYDKAVAARRFMIANNNNLEHKRRIEGFSATCE</sequence>
<reference evidence="1 2" key="1">
    <citation type="submission" date="2019-12" db="EMBL/GenBank/DDBJ databases">
        <title>Hymenobacter sp. HMF4947 Genome sequencing and assembly.</title>
        <authorList>
            <person name="Kang H."/>
            <person name="Cha I."/>
            <person name="Kim H."/>
            <person name="Joh K."/>
        </authorList>
    </citation>
    <scope>NUCLEOTIDE SEQUENCE [LARGE SCALE GENOMIC DNA]</scope>
    <source>
        <strain evidence="1 2">HMF4947</strain>
    </source>
</reference>
<proteinExistence type="predicted"/>
<evidence type="ECO:0000313" key="2">
    <source>
        <dbReference type="Proteomes" id="UP000441336"/>
    </source>
</evidence>
<dbReference type="RefSeq" id="WP_157561663.1">
    <property type="nucleotide sequence ID" value="NZ_WQKZ01000001.1"/>
</dbReference>